<dbReference type="PANTHER" id="PTHR13504:SF35">
    <property type="entry name" value="PROTEIN ADENYLYLTRANSFERASE SOFIC"/>
    <property type="match status" value="1"/>
</dbReference>
<dbReference type="EMBL" id="JABGBO010000003">
    <property type="protein sequence ID" value="NOL49285.1"/>
    <property type="molecule type" value="Genomic_DNA"/>
</dbReference>
<evidence type="ECO:0000256" key="2">
    <source>
        <dbReference type="PIRSR" id="PIRSR640198-1"/>
    </source>
</evidence>
<dbReference type="AlphaFoldDB" id="A0A7Y4L972"/>
<keyword evidence="1" id="KW-0547">Nucleotide-binding</keyword>
<dbReference type="NCBIfam" id="NF046030">
    <property type="entry name" value="ProtAdlyltaseSoFic"/>
    <property type="match status" value="1"/>
</dbReference>
<feature type="binding site" evidence="3">
    <location>
        <begin position="239"/>
        <end position="240"/>
    </location>
    <ligand>
        <name>ATP</name>
        <dbReference type="ChEBI" id="CHEBI:30616"/>
    </ligand>
</feature>
<feature type="binding site" evidence="1">
    <location>
        <begin position="202"/>
        <end position="208"/>
    </location>
    <ligand>
        <name>ATP</name>
        <dbReference type="ChEBI" id="CHEBI:30616"/>
    </ligand>
</feature>
<dbReference type="InterPro" id="IPR025758">
    <property type="entry name" value="Fic/DOC_N"/>
</dbReference>
<organism evidence="5 6">
    <name type="scientific">Pelistega europaea</name>
    <dbReference type="NCBI Taxonomy" id="106147"/>
    <lineage>
        <taxon>Bacteria</taxon>
        <taxon>Pseudomonadati</taxon>
        <taxon>Pseudomonadota</taxon>
        <taxon>Betaproteobacteria</taxon>
        <taxon>Burkholderiales</taxon>
        <taxon>Alcaligenaceae</taxon>
        <taxon>Pelistega</taxon>
    </lineage>
</organism>
<dbReference type="Pfam" id="PF13784">
    <property type="entry name" value="Fic_N"/>
    <property type="match status" value="1"/>
</dbReference>
<dbReference type="InterPro" id="IPR040198">
    <property type="entry name" value="Fido_containing"/>
</dbReference>
<dbReference type="InterPro" id="IPR003812">
    <property type="entry name" value="Fido"/>
</dbReference>
<comment type="caution">
    <text evidence="5">The sequence shown here is derived from an EMBL/GenBank/DDBJ whole genome shotgun (WGS) entry which is preliminary data.</text>
</comment>
<dbReference type="PIRSF" id="PIRSF038925">
    <property type="entry name" value="AMP-prot_trans"/>
    <property type="match status" value="1"/>
</dbReference>
<evidence type="ECO:0000313" key="6">
    <source>
        <dbReference type="Proteomes" id="UP000541421"/>
    </source>
</evidence>
<dbReference type="InterPro" id="IPR036597">
    <property type="entry name" value="Fido-like_dom_sf"/>
</dbReference>
<dbReference type="Pfam" id="PF02661">
    <property type="entry name" value="Fic"/>
    <property type="match status" value="1"/>
</dbReference>
<dbReference type="Pfam" id="PF21248">
    <property type="entry name" value="SoFic-like_C"/>
    <property type="match status" value="1"/>
</dbReference>
<feature type="binding site" evidence="1">
    <location>
        <position position="239"/>
    </location>
    <ligand>
        <name>ATP</name>
        <dbReference type="ChEBI" id="CHEBI:30616"/>
    </ligand>
</feature>
<evidence type="ECO:0000256" key="3">
    <source>
        <dbReference type="PIRSR" id="PIRSR640198-2"/>
    </source>
</evidence>
<dbReference type="RefSeq" id="WP_171588252.1">
    <property type="nucleotide sequence ID" value="NZ_JABGBO010000003.1"/>
</dbReference>
<gene>
    <name evidence="5" type="ORF">HKX40_03900</name>
</gene>
<protein>
    <submittedName>
        <fullName evidence="5">Fic family protein</fullName>
    </submittedName>
</protein>
<evidence type="ECO:0000313" key="5">
    <source>
        <dbReference type="EMBL" id="NOL49285.1"/>
    </source>
</evidence>
<dbReference type="Gene3D" id="1.10.3290.10">
    <property type="entry name" value="Fido-like domain"/>
    <property type="match status" value="1"/>
</dbReference>
<sequence length="371" mass="42720">MKPWQADLPYNNLPLLPPSYEIETKAILRQCIKSRSALAELKQAAELIPNQSMLINTLPIMEAQASSEIENIVTTNDKLFQHLQMGDEKVDPATKEAMNYRSALFKGVELLEQRPLCTQIAVQVCGMIKSRVMDIRRTTGTELRDAVRDKVIYTPPVGERLIRDKLSNWEQFIHSEAHGLDPLIVMAIAHYQFEAIHPFEDGNGRTGRILNSLFLVDTGLLKLPILYLSRYMIQHKADYYRLLLAVTQENRWEDWIMYMLKGIEETAIWTVSKIEAIKALAAHTRQYVKRVLPNIYSHELVDLLIEQPYTRITNLEKANIAKRQTASRYLQELVRVGVLSEISIGRDKLFLHANLMGLLRGDNNLFREYTM</sequence>
<dbReference type="PROSITE" id="PS51459">
    <property type="entry name" value="FIDO"/>
    <property type="match status" value="1"/>
</dbReference>
<proteinExistence type="predicted"/>
<dbReference type="Proteomes" id="UP000541421">
    <property type="component" value="Unassembled WGS sequence"/>
</dbReference>
<dbReference type="PANTHER" id="PTHR13504">
    <property type="entry name" value="FIDO DOMAIN-CONTAINING PROTEIN DDB_G0283145"/>
    <property type="match status" value="1"/>
</dbReference>
<evidence type="ECO:0000259" key="4">
    <source>
        <dbReference type="PROSITE" id="PS51459"/>
    </source>
</evidence>
<name>A0A7Y4L972_9BURK</name>
<accession>A0A7Y4L972</accession>
<feature type="binding site" evidence="1">
    <location>
        <position position="70"/>
    </location>
    <ligand>
        <name>ATP</name>
        <dbReference type="ChEBI" id="CHEBI:30616"/>
    </ligand>
</feature>
<dbReference type="InterPro" id="IPR026287">
    <property type="entry name" value="SoFic-like"/>
</dbReference>
<dbReference type="SUPFAM" id="SSF140931">
    <property type="entry name" value="Fic-like"/>
    <property type="match status" value="1"/>
</dbReference>
<keyword evidence="1" id="KW-0067">ATP-binding</keyword>
<reference evidence="5 6" key="1">
    <citation type="submission" date="2020-05" db="EMBL/GenBank/DDBJ databases">
        <authorList>
            <person name="Niu N."/>
        </authorList>
    </citation>
    <scope>NUCLEOTIDE SEQUENCE [LARGE SCALE GENOMIC DNA]</scope>
    <source>
        <strain evidence="5 6">LMG10982</strain>
    </source>
</reference>
<dbReference type="GO" id="GO:0005524">
    <property type="term" value="F:ATP binding"/>
    <property type="evidence" value="ECO:0007669"/>
    <property type="project" value="UniProtKB-KW"/>
</dbReference>
<feature type="domain" description="Fido" evidence="4">
    <location>
        <begin position="127"/>
        <end position="261"/>
    </location>
</feature>
<dbReference type="InterPro" id="IPR048770">
    <property type="entry name" value="SoFic-like_C"/>
</dbReference>
<feature type="binding site" evidence="1">
    <location>
        <position position="197"/>
    </location>
    <ligand>
        <name>ATP</name>
        <dbReference type="ChEBI" id="CHEBI:30616"/>
    </ligand>
</feature>
<evidence type="ECO:0000256" key="1">
    <source>
        <dbReference type="PIRSR" id="PIRSR038925-1"/>
    </source>
</evidence>
<feature type="binding site" evidence="3">
    <location>
        <begin position="201"/>
        <end position="208"/>
    </location>
    <ligand>
        <name>ATP</name>
        <dbReference type="ChEBI" id="CHEBI:30616"/>
    </ligand>
</feature>
<feature type="active site" evidence="2">
    <location>
        <position position="197"/>
    </location>
</feature>
<keyword evidence="6" id="KW-1185">Reference proteome</keyword>